<protein>
    <recommendedName>
        <fullName evidence="5">30S ribosomal protein S9</fullName>
    </recommendedName>
</protein>
<dbReference type="PROSITE" id="PS00360">
    <property type="entry name" value="RIBOSOMAL_S9"/>
    <property type="match status" value="1"/>
</dbReference>
<proteinExistence type="inferred from homology"/>
<keyword evidence="2 4" id="KW-0689">Ribosomal protein</keyword>
<dbReference type="GO" id="GO:0005737">
    <property type="term" value="C:cytoplasm"/>
    <property type="evidence" value="ECO:0007669"/>
    <property type="project" value="UniProtKB-ARBA"/>
</dbReference>
<evidence type="ECO:0000256" key="6">
    <source>
        <dbReference type="SAM" id="MobiDB-lite"/>
    </source>
</evidence>
<keyword evidence="3 4" id="KW-0687">Ribonucleoprotein</keyword>
<organism evidence="7 8">
    <name type="scientific">Candidatus Doudnabacteria bacterium RIFCSPHIGHO2_01_FULL_50_11</name>
    <dbReference type="NCBI Taxonomy" id="1817828"/>
    <lineage>
        <taxon>Bacteria</taxon>
        <taxon>Candidatus Doudnaibacteriota</taxon>
    </lineage>
</organism>
<evidence type="ECO:0000313" key="7">
    <source>
        <dbReference type="EMBL" id="OGE88201.1"/>
    </source>
</evidence>
<dbReference type="GO" id="GO:0003723">
    <property type="term" value="F:RNA binding"/>
    <property type="evidence" value="ECO:0007669"/>
    <property type="project" value="TreeGrafter"/>
</dbReference>
<dbReference type="GO" id="GO:0003735">
    <property type="term" value="F:structural constituent of ribosome"/>
    <property type="evidence" value="ECO:0007669"/>
    <property type="project" value="InterPro"/>
</dbReference>
<evidence type="ECO:0000256" key="4">
    <source>
        <dbReference type="RuleBase" id="RU003815"/>
    </source>
</evidence>
<dbReference type="NCBIfam" id="NF001099">
    <property type="entry name" value="PRK00132.1"/>
    <property type="match status" value="1"/>
</dbReference>
<dbReference type="Pfam" id="PF00380">
    <property type="entry name" value="Ribosomal_S9"/>
    <property type="match status" value="1"/>
</dbReference>
<evidence type="ECO:0000313" key="8">
    <source>
        <dbReference type="Proteomes" id="UP000178377"/>
    </source>
</evidence>
<dbReference type="Gene3D" id="3.30.230.10">
    <property type="match status" value="1"/>
</dbReference>
<dbReference type="InterPro" id="IPR020568">
    <property type="entry name" value="Ribosomal_Su5_D2-typ_SF"/>
</dbReference>
<dbReference type="Proteomes" id="UP000178377">
    <property type="component" value="Unassembled WGS sequence"/>
</dbReference>
<reference evidence="7 8" key="1">
    <citation type="journal article" date="2016" name="Nat. Commun.">
        <title>Thousands of microbial genomes shed light on interconnected biogeochemical processes in an aquifer system.</title>
        <authorList>
            <person name="Anantharaman K."/>
            <person name="Brown C.T."/>
            <person name="Hug L.A."/>
            <person name="Sharon I."/>
            <person name="Castelle C.J."/>
            <person name="Probst A.J."/>
            <person name="Thomas B.C."/>
            <person name="Singh A."/>
            <person name="Wilkins M.J."/>
            <person name="Karaoz U."/>
            <person name="Brodie E.L."/>
            <person name="Williams K.H."/>
            <person name="Hubbard S.S."/>
            <person name="Banfield J.F."/>
        </authorList>
    </citation>
    <scope>NUCLEOTIDE SEQUENCE [LARGE SCALE GENOMIC DNA]</scope>
</reference>
<dbReference type="GO" id="GO:0006412">
    <property type="term" value="P:translation"/>
    <property type="evidence" value="ECO:0007669"/>
    <property type="project" value="InterPro"/>
</dbReference>
<dbReference type="AlphaFoldDB" id="A0A1F5PE52"/>
<gene>
    <name evidence="7" type="ORF">A2722_04645</name>
</gene>
<dbReference type="InterPro" id="IPR023035">
    <property type="entry name" value="Ribosomal_uS9_bac/plastid"/>
</dbReference>
<evidence type="ECO:0000256" key="3">
    <source>
        <dbReference type="ARBA" id="ARBA00023274"/>
    </source>
</evidence>
<dbReference type="GO" id="GO:0015935">
    <property type="term" value="C:small ribosomal subunit"/>
    <property type="evidence" value="ECO:0007669"/>
    <property type="project" value="TreeGrafter"/>
</dbReference>
<feature type="compositionally biased region" description="Basic residues" evidence="6">
    <location>
        <begin position="96"/>
        <end position="115"/>
    </location>
</feature>
<dbReference type="PANTHER" id="PTHR21569">
    <property type="entry name" value="RIBOSOMAL PROTEIN S9"/>
    <property type="match status" value="1"/>
</dbReference>
<feature type="region of interest" description="Disordered" evidence="6">
    <location>
        <begin position="84"/>
        <end position="115"/>
    </location>
</feature>
<dbReference type="InterPro" id="IPR020574">
    <property type="entry name" value="Ribosomal_uS9_CS"/>
</dbReference>
<accession>A0A1F5PE52</accession>
<dbReference type="SUPFAM" id="SSF54211">
    <property type="entry name" value="Ribosomal protein S5 domain 2-like"/>
    <property type="match status" value="1"/>
</dbReference>
<name>A0A1F5PE52_9BACT</name>
<evidence type="ECO:0000256" key="2">
    <source>
        <dbReference type="ARBA" id="ARBA00022980"/>
    </source>
</evidence>
<dbReference type="PANTHER" id="PTHR21569:SF1">
    <property type="entry name" value="SMALL RIBOSOMAL SUBUNIT PROTEIN US9M"/>
    <property type="match status" value="1"/>
</dbReference>
<dbReference type="InterPro" id="IPR014721">
    <property type="entry name" value="Ribsml_uS5_D2-typ_fold_subgr"/>
</dbReference>
<evidence type="ECO:0000256" key="5">
    <source>
        <dbReference type="RuleBase" id="RU003816"/>
    </source>
</evidence>
<dbReference type="InterPro" id="IPR000754">
    <property type="entry name" value="Ribosomal_uS9"/>
</dbReference>
<evidence type="ECO:0000256" key="1">
    <source>
        <dbReference type="ARBA" id="ARBA00005251"/>
    </source>
</evidence>
<dbReference type="EMBL" id="MFEO01000037">
    <property type="protein sequence ID" value="OGE88201.1"/>
    <property type="molecule type" value="Genomic_DNA"/>
</dbReference>
<dbReference type="STRING" id="1817828.A2722_04645"/>
<sequence>MVKLRLRFDGKKFTVNTKPFQDYFQTPDLQRIVTSPLNLLGIDERAGGEMFAHGGGKHAQAEAARHAIARALVFRNAEDKPTLKKAGFLTRDPRVKERKKPGLKRARRGPQWAKR</sequence>
<comment type="similarity">
    <text evidence="1 4">Belongs to the universal ribosomal protein uS9 family.</text>
</comment>
<comment type="caution">
    <text evidence="7">The sequence shown here is derived from an EMBL/GenBank/DDBJ whole genome shotgun (WGS) entry which is preliminary data.</text>
</comment>